<dbReference type="GO" id="GO:0005536">
    <property type="term" value="F:D-glucose binding"/>
    <property type="evidence" value="ECO:0007669"/>
    <property type="project" value="InterPro"/>
</dbReference>
<name>A0A016X1T9_9BILA</name>
<evidence type="ECO:0000256" key="1">
    <source>
        <dbReference type="ARBA" id="ARBA00004888"/>
    </source>
</evidence>
<dbReference type="GO" id="GO:0006096">
    <property type="term" value="P:glycolytic process"/>
    <property type="evidence" value="ECO:0007669"/>
    <property type="project" value="UniProtKB-KW"/>
</dbReference>
<dbReference type="GO" id="GO:0005829">
    <property type="term" value="C:cytosol"/>
    <property type="evidence" value="ECO:0007669"/>
    <property type="project" value="TreeGrafter"/>
</dbReference>
<evidence type="ECO:0000259" key="8">
    <source>
        <dbReference type="Pfam" id="PF00349"/>
    </source>
</evidence>
<keyword evidence="3 7" id="KW-0324">Glycolysis</keyword>
<dbReference type="Gene3D" id="3.30.420.40">
    <property type="match status" value="1"/>
</dbReference>
<comment type="catalytic activity">
    <reaction evidence="4">
        <text>a D-hexose + ATP = a D-hexose 6-phosphate + ADP + H(+)</text>
        <dbReference type="Rhea" id="RHEA:22740"/>
        <dbReference type="ChEBI" id="CHEBI:4194"/>
        <dbReference type="ChEBI" id="CHEBI:15378"/>
        <dbReference type="ChEBI" id="CHEBI:30616"/>
        <dbReference type="ChEBI" id="CHEBI:229467"/>
        <dbReference type="ChEBI" id="CHEBI:456216"/>
        <dbReference type="EC" id="2.7.1.1"/>
    </reaction>
    <physiologicalReaction direction="left-to-right" evidence="4">
        <dbReference type="Rhea" id="RHEA:22741"/>
    </physiologicalReaction>
</comment>
<comment type="pathway">
    <text evidence="2">Carbohydrate metabolism; hexose metabolism.</text>
</comment>
<keyword evidence="7" id="KW-0067">ATP-binding</keyword>
<dbReference type="GO" id="GO:0005524">
    <property type="term" value="F:ATP binding"/>
    <property type="evidence" value="ECO:0007669"/>
    <property type="project" value="UniProtKB-UniRule"/>
</dbReference>
<dbReference type="SUPFAM" id="SSF53067">
    <property type="entry name" value="Actin-like ATPase domain"/>
    <property type="match status" value="1"/>
</dbReference>
<dbReference type="GO" id="GO:0004340">
    <property type="term" value="F:glucokinase activity"/>
    <property type="evidence" value="ECO:0007669"/>
    <property type="project" value="TreeGrafter"/>
</dbReference>
<keyword evidence="7" id="KW-0418">Kinase</keyword>
<evidence type="ECO:0000256" key="7">
    <source>
        <dbReference type="RuleBase" id="RU362007"/>
    </source>
</evidence>
<proteinExistence type="inferred from homology"/>
<evidence type="ECO:0000256" key="3">
    <source>
        <dbReference type="ARBA" id="ARBA00023152"/>
    </source>
</evidence>
<evidence type="ECO:0000313" key="9">
    <source>
        <dbReference type="EMBL" id="EYC45875.1"/>
    </source>
</evidence>
<dbReference type="InterPro" id="IPR001312">
    <property type="entry name" value="Hexokinase"/>
</dbReference>
<keyword evidence="10" id="KW-1185">Reference proteome</keyword>
<dbReference type="InterPro" id="IPR022672">
    <property type="entry name" value="Hexokinase_N"/>
</dbReference>
<dbReference type="EC" id="2.7.1.-" evidence="7"/>
<evidence type="ECO:0000256" key="5">
    <source>
        <dbReference type="ARBA" id="ARBA00047905"/>
    </source>
</evidence>
<evidence type="ECO:0000256" key="4">
    <source>
        <dbReference type="ARBA" id="ARBA00044613"/>
    </source>
</evidence>
<dbReference type="InterPro" id="IPR043129">
    <property type="entry name" value="ATPase_NBD"/>
</dbReference>
<comment type="catalytic activity">
    <reaction evidence="6">
        <text>D-glucose + ATP = D-glucose 6-phosphate + ADP + H(+)</text>
        <dbReference type="Rhea" id="RHEA:17825"/>
        <dbReference type="ChEBI" id="CHEBI:4167"/>
        <dbReference type="ChEBI" id="CHEBI:15378"/>
        <dbReference type="ChEBI" id="CHEBI:30616"/>
        <dbReference type="ChEBI" id="CHEBI:61548"/>
        <dbReference type="ChEBI" id="CHEBI:456216"/>
        <dbReference type="EC" id="2.7.1.1"/>
    </reaction>
    <physiologicalReaction direction="left-to-right" evidence="6">
        <dbReference type="Rhea" id="RHEA:17826"/>
    </physiologicalReaction>
</comment>
<dbReference type="GO" id="GO:0006006">
    <property type="term" value="P:glucose metabolic process"/>
    <property type="evidence" value="ECO:0007669"/>
    <property type="project" value="TreeGrafter"/>
</dbReference>
<dbReference type="GO" id="GO:0005739">
    <property type="term" value="C:mitochondrion"/>
    <property type="evidence" value="ECO:0007669"/>
    <property type="project" value="TreeGrafter"/>
</dbReference>
<dbReference type="PANTHER" id="PTHR19443:SF16">
    <property type="entry name" value="HEXOKINASE TYPE 1-RELATED"/>
    <property type="match status" value="1"/>
</dbReference>
<comment type="similarity">
    <text evidence="7">Belongs to the hexokinase family.</text>
</comment>
<keyword evidence="7" id="KW-0808">Transferase</keyword>
<accession>A0A016X1T9</accession>
<protein>
    <recommendedName>
        <fullName evidence="7">Phosphotransferase</fullName>
        <ecNumber evidence="7">2.7.1.-</ecNumber>
    </recommendedName>
</protein>
<reference evidence="10" key="1">
    <citation type="journal article" date="2015" name="Nat. Genet.">
        <title>The genome and transcriptome of the zoonotic hookworm Ancylostoma ceylanicum identify infection-specific gene families.</title>
        <authorList>
            <person name="Schwarz E.M."/>
            <person name="Hu Y."/>
            <person name="Antoshechkin I."/>
            <person name="Miller M.M."/>
            <person name="Sternberg P.W."/>
            <person name="Aroian R.V."/>
        </authorList>
    </citation>
    <scope>NUCLEOTIDE SEQUENCE</scope>
    <source>
        <strain evidence="10">HY135</strain>
    </source>
</reference>
<gene>
    <name evidence="9" type="primary">Acey_s0414.g1030</name>
    <name evidence="9" type="ORF">Y032_0414g1030</name>
</gene>
<dbReference type="PANTHER" id="PTHR19443">
    <property type="entry name" value="HEXOKINASE"/>
    <property type="match status" value="1"/>
</dbReference>
<keyword evidence="7" id="KW-0547">Nucleotide-binding</keyword>
<feature type="domain" description="Hexokinase N-terminal" evidence="8">
    <location>
        <begin position="35"/>
        <end position="87"/>
    </location>
</feature>
<dbReference type="STRING" id="53326.A0A016X1T9"/>
<dbReference type="AlphaFoldDB" id="A0A016X1T9"/>
<dbReference type="GO" id="GO:0001678">
    <property type="term" value="P:intracellular glucose homeostasis"/>
    <property type="evidence" value="ECO:0007669"/>
    <property type="project" value="InterPro"/>
</dbReference>
<evidence type="ECO:0000256" key="6">
    <source>
        <dbReference type="ARBA" id="ARBA00048160"/>
    </source>
</evidence>
<organism evidence="9 10">
    <name type="scientific">Ancylostoma ceylanicum</name>
    <dbReference type="NCBI Taxonomy" id="53326"/>
    <lineage>
        <taxon>Eukaryota</taxon>
        <taxon>Metazoa</taxon>
        <taxon>Ecdysozoa</taxon>
        <taxon>Nematoda</taxon>
        <taxon>Chromadorea</taxon>
        <taxon>Rhabditida</taxon>
        <taxon>Rhabditina</taxon>
        <taxon>Rhabditomorpha</taxon>
        <taxon>Strongyloidea</taxon>
        <taxon>Ancylostomatidae</taxon>
        <taxon>Ancylostomatinae</taxon>
        <taxon>Ancylostoma</taxon>
    </lineage>
</organism>
<comment type="pathway">
    <text evidence="1">Carbohydrate degradation; glycolysis; D-glyceraldehyde 3-phosphate and glycerone phosphate from D-glucose: step 1/4.</text>
</comment>
<evidence type="ECO:0000313" key="10">
    <source>
        <dbReference type="Proteomes" id="UP000024635"/>
    </source>
</evidence>
<comment type="catalytic activity">
    <reaction evidence="5">
        <text>D-fructose + ATP = D-fructose 6-phosphate + ADP + H(+)</text>
        <dbReference type="Rhea" id="RHEA:16125"/>
        <dbReference type="ChEBI" id="CHEBI:15378"/>
        <dbReference type="ChEBI" id="CHEBI:30616"/>
        <dbReference type="ChEBI" id="CHEBI:37721"/>
        <dbReference type="ChEBI" id="CHEBI:61527"/>
        <dbReference type="ChEBI" id="CHEBI:456216"/>
        <dbReference type="EC" id="2.7.1.1"/>
    </reaction>
    <physiologicalReaction direction="left-to-right" evidence="5">
        <dbReference type="Rhea" id="RHEA:16126"/>
    </physiologicalReaction>
</comment>
<comment type="caution">
    <text evidence="9">The sequence shown here is derived from an EMBL/GenBank/DDBJ whole genome shotgun (WGS) entry which is preliminary data.</text>
</comment>
<dbReference type="EMBL" id="JARK01000014">
    <property type="protein sequence ID" value="EYC45875.1"/>
    <property type="molecule type" value="Genomic_DNA"/>
</dbReference>
<dbReference type="Proteomes" id="UP000024635">
    <property type="component" value="Unassembled WGS sequence"/>
</dbReference>
<evidence type="ECO:0000256" key="2">
    <source>
        <dbReference type="ARBA" id="ARBA00005028"/>
    </source>
</evidence>
<dbReference type="Pfam" id="PF00349">
    <property type="entry name" value="Hexokinase_1"/>
    <property type="match status" value="1"/>
</dbReference>
<dbReference type="GO" id="GO:0008865">
    <property type="term" value="F:fructokinase activity"/>
    <property type="evidence" value="ECO:0007669"/>
    <property type="project" value="TreeGrafter"/>
</dbReference>
<sequence length="89" mass="10222">MKNIVARRSVRIVSTIAITRIASSFWAHLRKEQTMKSDELQLEAIQGDLFDHIAHCIALFTEEQFGKKKRKLPLGFTFSFATRIEGLTK</sequence>
<dbReference type="OrthoDB" id="8878430at2759"/>